<evidence type="ECO:0000313" key="1">
    <source>
        <dbReference type="EMBL" id="CAG8500426.1"/>
    </source>
</evidence>
<keyword evidence="2" id="KW-1185">Reference proteome</keyword>
<organism evidence="1 2">
    <name type="scientific">Acaulospora colombiana</name>
    <dbReference type="NCBI Taxonomy" id="27376"/>
    <lineage>
        <taxon>Eukaryota</taxon>
        <taxon>Fungi</taxon>
        <taxon>Fungi incertae sedis</taxon>
        <taxon>Mucoromycota</taxon>
        <taxon>Glomeromycotina</taxon>
        <taxon>Glomeromycetes</taxon>
        <taxon>Diversisporales</taxon>
        <taxon>Acaulosporaceae</taxon>
        <taxon>Acaulospora</taxon>
    </lineage>
</organism>
<sequence length="285" mass="32578">MIDNNAIPSFNEVRLLSINLFMRPPLIRNNASDYKEARLEYFIENILSIYDIICLEEMFEFGSTRRQRLLEAAFKAGFEHSWTSPRNSLFNFSIDGGLVILSRFPIRSRDRITYPYGTHSDRLSAKGALYVKIELAKDQFIHLFSTHTQASYVASPPLSDKSVLVREQQIFLLRQFIDKAIVSRRSSHEPIILVGDLNVNSRPLLDPSDPSSVKGDSQEYLNMVKILSGEGIREDSHVRYSNEKMIGVRDVIKEHYGIHPITFADVLKDNDGKMIPREVILTSKG</sequence>
<protein>
    <submittedName>
        <fullName evidence="1">6129_t:CDS:1</fullName>
    </submittedName>
</protein>
<dbReference type="EMBL" id="CAJVPT010003800">
    <property type="protein sequence ID" value="CAG8500426.1"/>
    <property type="molecule type" value="Genomic_DNA"/>
</dbReference>
<dbReference type="Proteomes" id="UP000789525">
    <property type="component" value="Unassembled WGS sequence"/>
</dbReference>
<accession>A0ACA9L0B9</accession>
<gene>
    <name evidence="1" type="ORF">ACOLOM_LOCUS2773</name>
</gene>
<reference evidence="1" key="1">
    <citation type="submission" date="2021-06" db="EMBL/GenBank/DDBJ databases">
        <authorList>
            <person name="Kallberg Y."/>
            <person name="Tangrot J."/>
            <person name="Rosling A."/>
        </authorList>
    </citation>
    <scope>NUCLEOTIDE SEQUENCE</scope>
    <source>
        <strain evidence="1">CL356</strain>
    </source>
</reference>
<comment type="caution">
    <text evidence="1">The sequence shown here is derived from an EMBL/GenBank/DDBJ whole genome shotgun (WGS) entry which is preliminary data.</text>
</comment>
<name>A0ACA9L0B9_9GLOM</name>
<proteinExistence type="predicted"/>
<evidence type="ECO:0000313" key="2">
    <source>
        <dbReference type="Proteomes" id="UP000789525"/>
    </source>
</evidence>